<reference evidence="2 3" key="1">
    <citation type="submission" date="2015-09" db="EMBL/GenBank/DDBJ databases">
        <title>Host preference determinants of Valsa canker pathogens revealed by comparative genomics.</title>
        <authorList>
            <person name="Yin Z."/>
            <person name="Huang L."/>
        </authorList>
    </citation>
    <scope>NUCLEOTIDE SEQUENCE [LARGE SCALE GENOMIC DNA]</scope>
    <source>
        <strain evidence="2 3">YSFL</strain>
    </source>
</reference>
<feature type="region of interest" description="Disordered" evidence="1">
    <location>
        <begin position="114"/>
        <end position="133"/>
    </location>
</feature>
<name>A0A423VNY5_CYTCH</name>
<organism evidence="2 3">
    <name type="scientific">Cytospora chrysosperma</name>
    <name type="common">Cytospora canker fungus</name>
    <name type="synonym">Sphaeria chrysosperma</name>
    <dbReference type="NCBI Taxonomy" id="252740"/>
    <lineage>
        <taxon>Eukaryota</taxon>
        <taxon>Fungi</taxon>
        <taxon>Dikarya</taxon>
        <taxon>Ascomycota</taxon>
        <taxon>Pezizomycotina</taxon>
        <taxon>Sordariomycetes</taxon>
        <taxon>Sordariomycetidae</taxon>
        <taxon>Diaporthales</taxon>
        <taxon>Cytosporaceae</taxon>
        <taxon>Cytospora</taxon>
    </lineage>
</organism>
<feature type="compositionally biased region" description="Acidic residues" evidence="1">
    <location>
        <begin position="629"/>
        <end position="647"/>
    </location>
</feature>
<sequence length="647" mass="71109">MPSPMMMAKEGDAGARQARNRPAQAFHRGGTDARSNTKSRRPGNAAFLPTSTLPLGRSRKRTAENSSQSESNKRHMASHPRDSPGTAKRPEEYQPAAARTASRAFDDIANPVFSSSLSRSPVVSRPPAGLGNSTSLIGTFRCNGLPGSISGSDFAIGLSRKGAISQELVVDGPKTRQQGSARPNNCSEEAPAVPISQERPTPVPRDVVGPTTPRRGAGRDRSAAAETSNIDRGLEAASHHGGASNITTPTAKVDTTPVPEADGGDDLAKDGQAPDQGEASCDESTDDDDDEDDSDDEYLPYTPSRRSRARRHSRQRPARPARRTMMVILRAPSERARQFLARLKQDPELPIGDSCFFLRLPLEVRQRIYRHLLRARGPVRVLHGWSRLSRVKQPVLMAPAILAVSRRLFGEAVRVLYGENEFRYLMRDPVRAEDVVQVPSARNIAVETYARYFRRLEVVVEGNRTGPEYGDALARALDVLRDHGASLYKLTIHVAPCVEEDKAVPMTGWFDQGGPVNAALKALSTGFIQIHLSTPKTDSVTAKNLRCIIDKRSEISELEVFQRGYQGSPGLSDDEEIRRSIQTEQADKAKRQLDQLGSHMSNACDSPELAIERGWFEQFEAARGRPDYADQEGPDNFDDEDYIYENA</sequence>
<dbReference type="EMBL" id="LJZO01000036">
    <property type="protein sequence ID" value="ROV92709.1"/>
    <property type="molecule type" value="Genomic_DNA"/>
</dbReference>
<gene>
    <name evidence="2" type="ORF">VSDG_06608</name>
</gene>
<proteinExistence type="predicted"/>
<keyword evidence="3" id="KW-1185">Reference proteome</keyword>
<feature type="region of interest" description="Disordered" evidence="1">
    <location>
        <begin position="169"/>
        <end position="323"/>
    </location>
</feature>
<evidence type="ECO:0000313" key="2">
    <source>
        <dbReference type="EMBL" id="ROV92709.1"/>
    </source>
</evidence>
<feature type="compositionally biased region" description="Polar residues" evidence="1">
    <location>
        <begin position="175"/>
        <end position="187"/>
    </location>
</feature>
<protein>
    <recommendedName>
        <fullName evidence="4">F-box domain-containing protein</fullName>
    </recommendedName>
</protein>
<dbReference type="OrthoDB" id="5413827at2759"/>
<evidence type="ECO:0008006" key="4">
    <source>
        <dbReference type="Google" id="ProtNLM"/>
    </source>
</evidence>
<feature type="compositionally biased region" description="Low complexity" evidence="1">
    <location>
        <begin position="114"/>
        <end position="127"/>
    </location>
</feature>
<feature type="region of interest" description="Disordered" evidence="1">
    <location>
        <begin position="622"/>
        <end position="647"/>
    </location>
</feature>
<dbReference type="AlphaFoldDB" id="A0A423VNY5"/>
<dbReference type="STRING" id="252740.A0A423VNY5"/>
<feature type="compositionally biased region" description="Acidic residues" evidence="1">
    <location>
        <begin position="280"/>
        <end position="298"/>
    </location>
</feature>
<evidence type="ECO:0000256" key="1">
    <source>
        <dbReference type="SAM" id="MobiDB-lite"/>
    </source>
</evidence>
<dbReference type="Proteomes" id="UP000284375">
    <property type="component" value="Unassembled WGS sequence"/>
</dbReference>
<comment type="caution">
    <text evidence="2">The sequence shown here is derived from an EMBL/GenBank/DDBJ whole genome shotgun (WGS) entry which is preliminary data.</text>
</comment>
<feature type="compositionally biased region" description="Basic residues" evidence="1">
    <location>
        <begin position="305"/>
        <end position="322"/>
    </location>
</feature>
<accession>A0A423VNY5</accession>
<evidence type="ECO:0000313" key="3">
    <source>
        <dbReference type="Proteomes" id="UP000284375"/>
    </source>
</evidence>
<feature type="region of interest" description="Disordered" evidence="1">
    <location>
        <begin position="1"/>
        <end position="105"/>
    </location>
</feature>